<accession>A0A9N7UJK3</accession>
<keyword evidence="3" id="KW-1185">Reference proteome</keyword>
<feature type="compositionally biased region" description="Basic and acidic residues" evidence="1">
    <location>
        <begin position="33"/>
        <end position="46"/>
    </location>
</feature>
<feature type="compositionally biased region" description="Polar residues" evidence="1">
    <location>
        <begin position="99"/>
        <end position="120"/>
    </location>
</feature>
<protein>
    <submittedName>
        <fullName evidence="2">Uncharacterized protein</fullName>
    </submittedName>
</protein>
<gene>
    <name evidence="2" type="ORF">PLEPLA_LOCUS19704</name>
</gene>
<proteinExistence type="predicted"/>
<feature type="region of interest" description="Disordered" evidence="1">
    <location>
        <begin position="1"/>
        <end position="49"/>
    </location>
</feature>
<dbReference type="AlphaFoldDB" id="A0A9N7UJK3"/>
<comment type="caution">
    <text evidence="2">The sequence shown here is derived from an EMBL/GenBank/DDBJ whole genome shotgun (WGS) entry which is preliminary data.</text>
</comment>
<organism evidence="2 3">
    <name type="scientific">Pleuronectes platessa</name>
    <name type="common">European plaice</name>
    <dbReference type="NCBI Taxonomy" id="8262"/>
    <lineage>
        <taxon>Eukaryota</taxon>
        <taxon>Metazoa</taxon>
        <taxon>Chordata</taxon>
        <taxon>Craniata</taxon>
        <taxon>Vertebrata</taxon>
        <taxon>Euteleostomi</taxon>
        <taxon>Actinopterygii</taxon>
        <taxon>Neopterygii</taxon>
        <taxon>Teleostei</taxon>
        <taxon>Neoteleostei</taxon>
        <taxon>Acanthomorphata</taxon>
        <taxon>Carangaria</taxon>
        <taxon>Pleuronectiformes</taxon>
        <taxon>Pleuronectoidei</taxon>
        <taxon>Pleuronectidae</taxon>
        <taxon>Pleuronectes</taxon>
    </lineage>
</organism>
<evidence type="ECO:0000313" key="2">
    <source>
        <dbReference type="EMBL" id="CAB1431647.1"/>
    </source>
</evidence>
<sequence length="135" mass="14936">MLHKDTNPESSWRQTGQIISPSDSSAKSRARHRDAERHRPTGERPLRRAAATLHSQRALRQVIYAAQLDILEGISPSIREFRRRSSGFQMGSIVPGPPWQTSAGPCKTQNVTDSPRNSASVPDCQRAPGVIGDKR</sequence>
<dbReference type="EMBL" id="CADEAL010001356">
    <property type="protein sequence ID" value="CAB1431647.1"/>
    <property type="molecule type" value="Genomic_DNA"/>
</dbReference>
<reference evidence="2" key="1">
    <citation type="submission" date="2020-03" db="EMBL/GenBank/DDBJ databases">
        <authorList>
            <person name="Weist P."/>
        </authorList>
    </citation>
    <scope>NUCLEOTIDE SEQUENCE</scope>
</reference>
<name>A0A9N7UJK3_PLEPL</name>
<feature type="compositionally biased region" description="Polar residues" evidence="1">
    <location>
        <begin position="8"/>
        <end position="27"/>
    </location>
</feature>
<dbReference type="Proteomes" id="UP001153269">
    <property type="component" value="Unassembled WGS sequence"/>
</dbReference>
<evidence type="ECO:0000313" key="3">
    <source>
        <dbReference type="Proteomes" id="UP001153269"/>
    </source>
</evidence>
<feature type="region of interest" description="Disordered" evidence="1">
    <location>
        <begin position="89"/>
        <end position="135"/>
    </location>
</feature>
<evidence type="ECO:0000256" key="1">
    <source>
        <dbReference type="SAM" id="MobiDB-lite"/>
    </source>
</evidence>